<dbReference type="EMBL" id="PKUN01000003">
    <property type="protein sequence ID" value="PLX62745.1"/>
    <property type="molecule type" value="Genomic_DNA"/>
</dbReference>
<dbReference type="GO" id="GO:0005829">
    <property type="term" value="C:cytosol"/>
    <property type="evidence" value="ECO:0007669"/>
    <property type="project" value="TreeGrafter"/>
</dbReference>
<comment type="caution">
    <text evidence="5">The sequence shown here is derived from an EMBL/GenBank/DDBJ whole genome shotgun (WGS) entry which is preliminary data.</text>
</comment>
<accession>A0A2N6CZE1</accession>
<dbReference type="HAMAP" id="MF_01632">
    <property type="entry name" value="UbiC"/>
    <property type="match status" value="1"/>
</dbReference>
<dbReference type="STRING" id="1111735.GCA_000428045_03909"/>
<organism evidence="5 6">
    <name type="scientific">Sedimenticola selenatireducens</name>
    <dbReference type="NCBI Taxonomy" id="191960"/>
    <lineage>
        <taxon>Bacteria</taxon>
        <taxon>Pseudomonadati</taxon>
        <taxon>Pseudomonadota</taxon>
        <taxon>Gammaproteobacteria</taxon>
        <taxon>Chromatiales</taxon>
        <taxon>Sedimenticolaceae</taxon>
        <taxon>Sedimenticola</taxon>
    </lineage>
</organism>
<dbReference type="AlphaFoldDB" id="A0A2N6CZE1"/>
<protein>
    <recommendedName>
        <fullName evidence="4">Probable chorismate pyruvate-lyase</fullName>
        <shortName evidence="4">CL</shortName>
        <shortName evidence="4">CPL</shortName>
        <ecNumber evidence="4">4.1.3.40</ecNumber>
    </recommendedName>
</protein>
<dbReference type="SUPFAM" id="SSF64288">
    <property type="entry name" value="Chorismate lyase-like"/>
    <property type="match status" value="1"/>
</dbReference>
<comment type="caution">
    <text evidence="4">Lacks conserved residue(s) required for the propagation of feature annotation.</text>
</comment>
<dbReference type="RefSeq" id="WP_273437925.1">
    <property type="nucleotide sequence ID" value="NZ_PKUN01000003.1"/>
</dbReference>
<name>A0A2N6CZE1_9GAMM</name>
<reference evidence="5 6" key="1">
    <citation type="submission" date="2017-11" db="EMBL/GenBank/DDBJ databases">
        <title>Genome-resolved metagenomics identifies genetic mobility, metabolic interactions, and unexpected diversity in perchlorate-reducing communities.</title>
        <authorList>
            <person name="Barnum T.P."/>
            <person name="Figueroa I.A."/>
            <person name="Carlstrom C.I."/>
            <person name="Lucas L.N."/>
            <person name="Engelbrektson A.L."/>
            <person name="Coates J.D."/>
        </authorList>
    </citation>
    <scope>NUCLEOTIDE SEQUENCE [LARGE SCALE GENOMIC DNA]</scope>
    <source>
        <strain evidence="5">BM301</strain>
    </source>
</reference>
<comment type="subcellular location">
    <subcellularLocation>
        <location evidence="4">Cytoplasm</location>
    </subcellularLocation>
</comment>
<dbReference type="Pfam" id="PF04345">
    <property type="entry name" value="Chor_lyase"/>
    <property type="match status" value="1"/>
</dbReference>
<comment type="catalytic activity">
    <reaction evidence="4">
        <text>chorismate = 4-hydroxybenzoate + pyruvate</text>
        <dbReference type="Rhea" id="RHEA:16505"/>
        <dbReference type="ChEBI" id="CHEBI:15361"/>
        <dbReference type="ChEBI" id="CHEBI:17879"/>
        <dbReference type="ChEBI" id="CHEBI:29748"/>
        <dbReference type="EC" id="4.1.3.40"/>
    </reaction>
</comment>
<evidence type="ECO:0000256" key="4">
    <source>
        <dbReference type="HAMAP-Rule" id="MF_01632"/>
    </source>
</evidence>
<gene>
    <name evidence="4" type="primary">ubiC</name>
    <name evidence="5" type="ORF">C0630_03970</name>
</gene>
<dbReference type="Gene3D" id="3.40.1410.10">
    <property type="entry name" value="Chorismate lyase-like"/>
    <property type="match status" value="1"/>
</dbReference>
<evidence type="ECO:0000313" key="5">
    <source>
        <dbReference type="EMBL" id="PLX62745.1"/>
    </source>
</evidence>
<dbReference type="GO" id="GO:0006744">
    <property type="term" value="P:ubiquinone biosynthetic process"/>
    <property type="evidence" value="ECO:0007669"/>
    <property type="project" value="UniProtKB-UniRule"/>
</dbReference>
<dbReference type="Proteomes" id="UP000235015">
    <property type="component" value="Unassembled WGS sequence"/>
</dbReference>
<feature type="binding site" evidence="4">
    <location>
        <position position="176"/>
    </location>
    <ligand>
        <name>substrate</name>
    </ligand>
</feature>
<comment type="function">
    <text evidence="4">Removes the pyruvyl group from chorismate, with concomitant aromatization of the ring, to provide 4-hydroxybenzoate (4HB) for the ubiquinone pathway.</text>
</comment>
<comment type="similarity">
    <text evidence="4">Belongs to the UbiC family.</text>
</comment>
<keyword evidence="3 4" id="KW-0456">Lyase</keyword>
<sequence>MKRYYSRGEPNWTPWCRFRHHQVPAEIEQWLRDGGSLTARLKRTAQGDFRVNLLRQGWARPLDSERRLLGMRRGGIAMLREVELLCGGVPWVFARTLIPVRSLKGPARRLAVLGERPLGEVLFTDPSMRRGVTQIARLLPGHALFSSAMVNLRTAEAIWGRRTLFHLAGKPLLVNELFLPDIPTSSS</sequence>
<dbReference type="GO" id="GO:0008813">
    <property type="term" value="F:chorismate lyase activity"/>
    <property type="evidence" value="ECO:0007669"/>
    <property type="project" value="UniProtKB-UniRule"/>
</dbReference>
<keyword evidence="2 4" id="KW-0831">Ubiquinone biosynthesis</keyword>
<dbReference type="InterPro" id="IPR007440">
    <property type="entry name" value="Chorismate--pyruvate_lyase"/>
</dbReference>
<evidence type="ECO:0000313" key="6">
    <source>
        <dbReference type="Proteomes" id="UP000235015"/>
    </source>
</evidence>
<feature type="binding site" evidence="4">
    <location>
        <position position="118"/>
    </location>
    <ligand>
        <name>substrate</name>
    </ligand>
</feature>
<keyword evidence="4" id="KW-0670">Pyruvate</keyword>
<dbReference type="InterPro" id="IPR028978">
    <property type="entry name" value="Chorismate_lyase_/UTRA_dom_sf"/>
</dbReference>
<keyword evidence="1 4" id="KW-0963">Cytoplasm</keyword>
<evidence type="ECO:0000256" key="2">
    <source>
        <dbReference type="ARBA" id="ARBA00022688"/>
    </source>
</evidence>
<dbReference type="EC" id="4.1.3.40" evidence="4"/>
<evidence type="ECO:0000256" key="3">
    <source>
        <dbReference type="ARBA" id="ARBA00023239"/>
    </source>
</evidence>
<dbReference type="PANTHER" id="PTHR38683:SF1">
    <property type="entry name" value="CHORISMATE PYRUVATE-LYASE"/>
    <property type="match status" value="1"/>
</dbReference>
<dbReference type="UniPathway" id="UPA00232"/>
<feature type="binding site" evidence="4">
    <location>
        <position position="80"/>
    </location>
    <ligand>
        <name>substrate</name>
    </ligand>
</feature>
<dbReference type="PANTHER" id="PTHR38683">
    <property type="entry name" value="CHORISMATE PYRUVATE-LYASE"/>
    <property type="match status" value="1"/>
</dbReference>
<evidence type="ECO:0000256" key="1">
    <source>
        <dbReference type="ARBA" id="ARBA00022490"/>
    </source>
</evidence>
<dbReference type="GO" id="GO:0042866">
    <property type="term" value="P:pyruvate biosynthetic process"/>
    <property type="evidence" value="ECO:0007669"/>
    <property type="project" value="UniProtKB-UniRule"/>
</dbReference>
<proteinExistence type="inferred from homology"/>
<comment type="pathway">
    <text evidence="4">Cofactor biosynthesis; ubiquinone biosynthesis.</text>
</comment>